<evidence type="ECO:0000313" key="1">
    <source>
        <dbReference type="EMBL" id="CAG5026954.1"/>
    </source>
</evidence>
<accession>A0A8S3XHZ5</accession>
<gene>
    <name evidence="1" type="ORF">PAPOLLO_LOCUS18724</name>
</gene>
<name>A0A8S3XHZ5_PARAO</name>
<dbReference type="OrthoDB" id="125347at2759"/>
<sequence>MLMPSFEDFVQIDDDVTSAGEQTDDDIVKNCMNTCIARNDSEDEAQIPETEIKIIPIKLALNALESVHQYFTLNMRRFLIKQYSTKFMS</sequence>
<evidence type="ECO:0000313" key="2">
    <source>
        <dbReference type="Proteomes" id="UP000691718"/>
    </source>
</evidence>
<dbReference type="AlphaFoldDB" id="A0A8S3XHZ5"/>
<protein>
    <submittedName>
        <fullName evidence="1">(apollo) hypothetical protein</fullName>
    </submittedName>
</protein>
<dbReference type="EMBL" id="CAJQZP010001183">
    <property type="protein sequence ID" value="CAG5026954.1"/>
    <property type="molecule type" value="Genomic_DNA"/>
</dbReference>
<dbReference type="Proteomes" id="UP000691718">
    <property type="component" value="Unassembled WGS sequence"/>
</dbReference>
<reference evidence="1" key="1">
    <citation type="submission" date="2021-04" db="EMBL/GenBank/DDBJ databases">
        <authorList>
            <person name="Tunstrom K."/>
        </authorList>
    </citation>
    <scope>NUCLEOTIDE SEQUENCE</scope>
</reference>
<keyword evidence="2" id="KW-1185">Reference proteome</keyword>
<proteinExistence type="predicted"/>
<comment type="caution">
    <text evidence="1">The sequence shown here is derived from an EMBL/GenBank/DDBJ whole genome shotgun (WGS) entry which is preliminary data.</text>
</comment>
<organism evidence="1 2">
    <name type="scientific">Parnassius apollo</name>
    <name type="common">Apollo butterfly</name>
    <name type="synonym">Papilio apollo</name>
    <dbReference type="NCBI Taxonomy" id="110799"/>
    <lineage>
        <taxon>Eukaryota</taxon>
        <taxon>Metazoa</taxon>
        <taxon>Ecdysozoa</taxon>
        <taxon>Arthropoda</taxon>
        <taxon>Hexapoda</taxon>
        <taxon>Insecta</taxon>
        <taxon>Pterygota</taxon>
        <taxon>Neoptera</taxon>
        <taxon>Endopterygota</taxon>
        <taxon>Lepidoptera</taxon>
        <taxon>Glossata</taxon>
        <taxon>Ditrysia</taxon>
        <taxon>Papilionoidea</taxon>
        <taxon>Papilionidae</taxon>
        <taxon>Parnassiinae</taxon>
        <taxon>Parnassini</taxon>
        <taxon>Parnassius</taxon>
        <taxon>Parnassius</taxon>
    </lineage>
</organism>